<proteinExistence type="predicted"/>
<gene>
    <name evidence="3" type="primary">LOC106768862</name>
</gene>
<dbReference type="Proteomes" id="UP000087766">
    <property type="component" value="Chromosome 7"/>
</dbReference>
<feature type="region of interest" description="Disordered" evidence="1">
    <location>
        <begin position="76"/>
        <end position="107"/>
    </location>
</feature>
<dbReference type="GeneID" id="106768862"/>
<reference evidence="2" key="1">
    <citation type="journal article" date="2014" name="Nat. Commun.">
        <title>Genome sequence of mungbean and insights into evolution within Vigna species.</title>
        <authorList>
            <person name="Kang Y.J."/>
            <person name="Kim S.K."/>
            <person name="Kim M.Y."/>
            <person name="Lestari P."/>
            <person name="Kim K.H."/>
            <person name="Ha B.K."/>
            <person name="Jun T.H."/>
            <person name="Hwang W.J."/>
            <person name="Lee T."/>
            <person name="Lee J."/>
            <person name="Shim S."/>
            <person name="Yoon M.Y."/>
            <person name="Jang Y.E."/>
            <person name="Han K.S."/>
            <person name="Taeprayoon P."/>
            <person name="Yoon N."/>
            <person name="Somta P."/>
            <person name="Tanya P."/>
            <person name="Kim K.S."/>
            <person name="Gwag J.G."/>
            <person name="Moon J.K."/>
            <person name="Lee Y.H."/>
            <person name="Park B.S."/>
            <person name="Bombarely A."/>
            <person name="Doyle J.J."/>
            <person name="Jackson S.A."/>
            <person name="Schafleitner R."/>
            <person name="Srinives P."/>
            <person name="Varshney R.K."/>
            <person name="Lee S.H."/>
        </authorList>
    </citation>
    <scope>NUCLEOTIDE SEQUENCE [LARGE SCALE GENOMIC DNA]</scope>
    <source>
        <strain evidence="2">cv. VC1973A</strain>
    </source>
</reference>
<evidence type="ECO:0000256" key="1">
    <source>
        <dbReference type="SAM" id="MobiDB-lite"/>
    </source>
</evidence>
<accession>A0A1S3UUR5</accession>
<reference evidence="3" key="2">
    <citation type="submission" date="2025-08" db="UniProtKB">
        <authorList>
            <consortium name="RefSeq"/>
        </authorList>
    </citation>
    <scope>IDENTIFICATION</scope>
    <source>
        <tissue evidence="3">Leaf</tissue>
    </source>
</reference>
<protein>
    <submittedName>
        <fullName evidence="3">Uncharacterized protein LOC106768862</fullName>
    </submittedName>
</protein>
<name>A0A1S3UUR5_VIGRR</name>
<dbReference type="OrthoDB" id="1834347at2759"/>
<organism evidence="2 3">
    <name type="scientific">Vigna radiata var. radiata</name>
    <name type="common">Mung bean</name>
    <name type="synonym">Phaseolus aureus</name>
    <dbReference type="NCBI Taxonomy" id="3916"/>
    <lineage>
        <taxon>Eukaryota</taxon>
        <taxon>Viridiplantae</taxon>
        <taxon>Streptophyta</taxon>
        <taxon>Embryophyta</taxon>
        <taxon>Tracheophyta</taxon>
        <taxon>Spermatophyta</taxon>
        <taxon>Magnoliopsida</taxon>
        <taxon>eudicotyledons</taxon>
        <taxon>Gunneridae</taxon>
        <taxon>Pentapetalae</taxon>
        <taxon>rosids</taxon>
        <taxon>fabids</taxon>
        <taxon>Fabales</taxon>
        <taxon>Fabaceae</taxon>
        <taxon>Papilionoideae</taxon>
        <taxon>50 kb inversion clade</taxon>
        <taxon>NPAAA clade</taxon>
        <taxon>indigoferoid/millettioid clade</taxon>
        <taxon>Phaseoleae</taxon>
        <taxon>Vigna</taxon>
    </lineage>
</organism>
<keyword evidence="2" id="KW-1185">Reference proteome</keyword>
<evidence type="ECO:0000313" key="3">
    <source>
        <dbReference type="RefSeq" id="XP_014509712.1"/>
    </source>
</evidence>
<dbReference type="KEGG" id="vra:106768862"/>
<evidence type="ECO:0000313" key="2">
    <source>
        <dbReference type="Proteomes" id="UP000087766"/>
    </source>
</evidence>
<sequence>MTGNHINWTYLIRQRMKKALKENASLPYAFLITRILQHFDIPLDDGIPGPRTRQMQISRTSLDSFGFKLNANNIWVPKNAPRPSQGQSEAPPQQQLPPPPILDTQTSSYDDLMRGINDLRTFVGDSFNTMNENINTRLEQLEINMGDRFDTLETRVDHLEHEILHRHFGPHGGSSS</sequence>
<dbReference type="RefSeq" id="XP_014509712.1">
    <property type="nucleotide sequence ID" value="XM_014654226.2"/>
</dbReference>
<dbReference type="AlphaFoldDB" id="A0A1S3UUR5"/>